<dbReference type="InterPro" id="IPR006471">
    <property type="entry name" value="Formate_DH_gsu"/>
</dbReference>
<sequence length="406" mass="44373">MKRLALAVVLLFAFLVQGIAQDQTQGQQPVDRSATGGAQTLEDIMKRQRGEKVDTGFRRNETGDPNSAAGISSQLGTLGGASDPELWRALRYGSADITVSSGGKEATVLMQDGGMRWLAWRKGPLATYGAYLLAGTLVFLVLFFLLRGRIRIDGEKTGHTITRFKAIERFGHWLLAGSFILLAITGLITLFGRFAIIPLIGKDAFGPVAFASKWVHNNVSWAFMLGLVMVFVMWVAHNIPNKTDLKWIAVGGGLLKKGVHPPARKFNFGQKLVFWGVIVLGVSISASGISLLFPFEFPMFAVTFEKLNALGLPQLVGLGPLPTELAPHEEMQYAQLWHSIVAFLMIAMILAHIYIGSVGMEGAYDAMGSGEVELQWAREHHGLWVKEVEEAQRSSKAPDKNTVPAE</sequence>
<evidence type="ECO:0000256" key="10">
    <source>
        <dbReference type="ARBA" id="ARBA00022989"/>
    </source>
</evidence>
<dbReference type="EMBL" id="CXWC01000010">
    <property type="protein sequence ID" value="CTQ70927.1"/>
    <property type="molecule type" value="Genomic_DNA"/>
</dbReference>
<dbReference type="GO" id="GO:0046872">
    <property type="term" value="F:metal ion binding"/>
    <property type="evidence" value="ECO:0007669"/>
    <property type="project" value="UniProtKB-KW"/>
</dbReference>
<proteinExistence type="inferred from homology"/>
<keyword evidence="12 14" id="KW-0472">Membrane</keyword>
<dbReference type="Gene3D" id="1.20.950.20">
    <property type="entry name" value="Transmembrane di-heme cytochromes, Chain C"/>
    <property type="match status" value="1"/>
</dbReference>
<feature type="region of interest" description="Disordered" evidence="13">
    <location>
        <begin position="24"/>
        <end position="77"/>
    </location>
</feature>
<dbReference type="OrthoDB" id="9790598at2"/>
<dbReference type="GO" id="GO:0036397">
    <property type="term" value="F:formate dehydrogenase (quinone) activity"/>
    <property type="evidence" value="ECO:0007669"/>
    <property type="project" value="TreeGrafter"/>
</dbReference>
<evidence type="ECO:0000256" key="6">
    <source>
        <dbReference type="ARBA" id="ARBA00022617"/>
    </source>
</evidence>
<feature type="transmembrane region" description="Helical" evidence="14">
    <location>
        <begin position="173"/>
        <end position="199"/>
    </location>
</feature>
<dbReference type="GO" id="GO:0009326">
    <property type="term" value="C:formate dehydrogenase complex"/>
    <property type="evidence" value="ECO:0007669"/>
    <property type="project" value="InterPro"/>
</dbReference>
<evidence type="ECO:0000256" key="9">
    <source>
        <dbReference type="ARBA" id="ARBA00022982"/>
    </source>
</evidence>
<feature type="transmembrane region" description="Helical" evidence="14">
    <location>
        <begin position="125"/>
        <end position="146"/>
    </location>
</feature>
<keyword evidence="9" id="KW-0249">Electron transport</keyword>
<dbReference type="Proteomes" id="UP000049983">
    <property type="component" value="Unassembled WGS sequence"/>
</dbReference>
<feature type="chain" id="PRO_5009787950" evidence="15">
    <location>
        <begin position="21"/>
        <end position="406"/>
    </location>
</feature>
<dbReference type="SUPFAM" id="SSF81342">
    <property type="entry name" value="Transmembrane di-heme cytochromes"/>
    <property type="match status" value="1"/>
</dbReference>
<keyword evidence="7 14" id="KW-0812">Transmembrane</keyword>
<evidence type="ECO:0000256" key="13">
    <source>
        <dbReference type="SAM" id="MobiDB-lite"/>
    </source>
</evidence>
<keyword evidence="6" id="KW-0349">Heme</keyword>
<accession>A0A0M7A4P1</accession>
<organism evidence="17 18">
    <name type="scientific">Roseibium album</name>
    <dbReference type="NCBI Taxonomy" id="311410"/>
    <lineage>
        <taxon>Bacteria</taxon>
        <taxon>Pseudomonadati</taxon>
        <taxon>Pseudomonadota</taxon>
        <taxon>Alphaproteobacteria</taxon>
        <taxon>Hyphomicrobiales</taxon>
        <taxon>Stappiaceae</taxon>
        <taxon>Roseibium</taxon>
    </lineage>
</organism>
<dbReference type="InterPro" id="IPR011577">
    <property type="entry name" value="Cyt_b561_bac/Ni-Hgenase"/>
</dbReference>
<evidence type="ECO:0000256" key="7">
    <source>
        <dbReference type="ARBA" id="ARBA00022692"/>
    </source>
</evidence>
<evidence type="ECO:0000259" key="16">
    <source>
        <dbReference type="Pfam" id="PF01292"/>
    </source>
</evidence>
<evidence type="ECO:0000256" key="15">
    <source>
        <dbReference type="SAM" id="SignalP"/>
    </source>
</evidence>
<protein>
    <submittedName>
        <fullName evidence="17">Formate dehydrogenase-O subunit gamma</fullName>
    </submittedName>
</protein>
<keyword evidence="4" id="KW-0813">Transport</keyword>
<dbReference type="NCBIfam" id="TIGR01583">
    <property type="entry name" value="formate-DH-gamm"/>
    <property type="match status" value="1"/>
</dbReference>
<comment type="similarity">
    <text evidence="3">Belongs to the formate dehydrogenase gamma subunit family.</text>
</comment>
<dbReference type="InterPro" id="IPR051817">
    <property type="entry name" value="FDH_cytochrome_b556_subunit"/>
</dbReference>
<evidence type="ECO:0000313" key="18">
    <source>
        <dbReference type="Proteomes" id="UP000049983"/>
    </source>
</evidence>
<evidence type="ECO:0000256" key="4">
    <source>
        <dbReference type="ARBA" id="ARBA00022448"/>
    </source>
</evidence>
<comment type="subcellular location">
    <subcellularLocation>
        <location evidence="2">Cell membrane</location>
        <topology evidence="2">Multi-pass membrane protein</topology>
    </subcellularLocation>
</comment>
<dbReference type="GO" id="GO:0009055">
    <property type="term" value="F:electron transfer activity"/>
    <property type="evidence" value="ECO:0007669"/>
    <property type="project" value="InterPro"/>
</dbReference>
<dbReference type="PANTHER" id="PTHR30074:SF6">
    <property type="entry name" value="FORMATE DEHYDROGENASE GAMMA SUBUNIT"/>
    <property type="match status" value="1"/>
</dbReference>
<dbReference type="Pfam" id="PF01292">
    <property type="entry name" value="Ni_hydr_CYTB"/>
    <property type="match status" value="1"/>
</dbReference>
<dbReference type="RefSeq" id="WP_055113501.1">
    <property type="nucleotide sequence ID" value="NZ_CXWA01000001.1"/>
</dbReference>
<evidence type="ECO:0000256" key="11">
    <source>
        <dbReference type="ARBA" id="ARBA00023004"/>
    </source>
</evidence>
<evidence type="ECO:0000256" key="8">
    <source>
        <dbReference type="ARBA" id="ARBA00022723"/>
    </source>
</evidence>
<dbReference type="AlphaFoldDB" id="A0A0M7A4P1"/>
<keyword evidence="10 14" id="KW-1133">Transmembrane helix</keyword>
<keyword evidence="11" id="KW-0408">Iron</keyword>
<dbReference type="GeneID" id="97670088"/>
<dbReference type="GO" id="GO:0015944">
    <property type="term" value="P:formate oxidation"/>
    <property type="evidence" value="ECO:0007669"/>
    <property type="project" value="TreeGrafter"/>
</dbReference>
<evidence type="ECO:0000256" key="3">
    <source>
        <dbReference type="ARBA" id="ARBA00010747"/>
    </source>
</evidence>
<name>A0A0M7A4P1_9HYPH</name>
<feature type="signal peptide" evidence="15">
    <location>
        <begin position="1"/>
        <end position="20"/>
    </location>
</feature>
<keyword evidence="15" id="KW-0732">Signal</keyword>
<dbReference type="PANTHER" id="PTHR30074">
    <property type="entry name" value="FORMATE DEHYDROGENASE, NITRATE-INDUCIBLE, CYTOCHROME B556 FDN SUBUNIT"/>
    <property type="match status" value="1"/>
</dbReference>
<feature type="compositionally biased region" description="Basic and acidic residues" evidence="13">
    <location>
        <begin position="43"/>
        <end position="62"/>
    </location>
</feature>
<evidence type="ECO:0000256" key="14">
    <source>
        <dbReference type="SAM" id="Phobius"/>
    </source>
</evidence>
<dbReference type="GO" id="GO:0008863">
    <property type="term" value="F:formate dehydrogenase (NAD+) activity"/>
    <property type="evidence" value="ECO:0007669"/>
    <property type="project" value="InterPro"/>
</dbReference>
<dbReference type="STRING" id="311410.LA5095_01462"/>
<comment type="cofactor">
    <cofactor evidence="1">
        <name>heme</name>
        <dbReference type="ChEBI" id="CHEBI:30413"/>
    </cofactor>
</comment>
<dbReference type="GO" id="GO:0009061">
    <property type="term" value="P:anaerobic respiration"/>
    <property type="evidence" value="ECO:0007669"/>
    <property type="project" value="TreeGrafter"/>
</dbReference>
<feature type="compositionally biased region" description="Polar residues" evidence="13">
    <location>
        <begin position="63"/>
        <end position="76"/>
    </location>
</feature>
<keyword evidence="5" id="KW-1003">Cell membrane</keyword>
<keyword evidence="18" id="KW-1185">Reference proteome</keyword>
<feature type="transmembrane region" description="Helical" evidence="14">
    <location>
        <begin position="336"/>
        <end position="355"/>
    </location>
</feature>
<evidence type="ECO:0000256" key="1">
    <source>
        <dbReference type="ARBA" id="ARBA00001971"/>
    </source>
</evidence>
<evidence type="ECO:0000256" key="12">
    <source>
        <dbReference type="ARBA" id="ARBA00023136"/>
    </source>
</evidence>
<keyword evidence="8" id="KW-0479">Metal-binding</keyword>
<dbReference type="InterPro" id="IPR016174">
    <property type="entry name" value="Di-haem_cyt_TM"/>
</dbReference>
<dbReference type="GO" id="GO:0005886">
    <property type="term" value="C:plasma membrane"/>
    <property type="evidence" value="ECO:0007669"/>
    <property type="project" value="UniProtKB-SubCell"/>
</dbReference>
<feature type="transmembrane region" description="Helical" evidence="14">
    <location>
        <begin position="219"/>
        <end position="236"/>
    </location>
</feature>
<evidence type="ECO:0000256" key="5">
    <source>
        <dbReference type="ARBA" id="ARBA00022475"/>
    </source>
</evidence>
<reference evidence="18" key="1">
    <citation type="submission" date="2015-07" db="EMBL/GenBank/DDBJ databases">
        <authorList>
            <person name="Rodrigo-Torres Lidia"/>
            <person name="Arahal R.David."/>
        </authorList>
    </citation>
    <scope>NUCLEOTIDE SEQUENCE [LARGE SCALE GENOMIC DNA]</scope>
    <source>
        <strain evidence="18">CECT 5096</strain>
    </source>
</reference>
<feature type="domain" description="Cytochrome b561 bacterial/Ni-hydrogenase" evidence="16">
    <location>
        <begin position="163"/>
        <end position="360"/>
    </location>
</feature>
<dbReference type="GO" id="GO:0022904">
    <property type="term" value="P:respiratory electron transport chain"/>
    <property type="evidence" value="ECO:0007669"/>
    <property type="project" value="InterPro"/>
</dbReference>
<gene>
    <name evidence="17" type="primary">fdoI</name>
    <name evidence="17" type="ORF">LA5096_02717</name>
</gene>
<feature type="transmembrane region" description="Helical" evidence="14">
    <location>
        <begin position="272"/>
        <end position="293"/>
    </location>
</feature>
<evidence type="ECO:0000256" key="2">
    <source>
        <dbReference type="ARBA" id="ARBA00004651"/>
    </source>
</evidence>
<evidence type="ECO:0000313" key="17">
    <source>
        <dbReference type="EMBL" id="CTQ70927.1"/>
    </source>
</evidence>